<keyword evidence="3" id="KW-1185">Reference proteome</keyword>
<accession>A0A2V0PEK5</accession>
<name>A0A2V0PEK5_9CHLO</name>
<dbReference type="PANTHER" id="PTHR46987:SF7">
    <property type="entry name" value="TNFR-CYS DOMAIN-CONTAINING PROTEIN"/>
    <property type="match status" value="1"/>
</dbReference>
<gene>
    <name evidence="2" type="ORF">Rsub_10937</name>
</gene>
<dbReference type="InterPro" id="IPR006212">
    <property type="entry name" value="Furin_repeat"/>
</dbReference>
<dbReference type="Proteomes" id="UP000247498">
    <property type="component" value="Unassembled WGS sequence"/>
</dbReference>
<evidence type="ECO:0000256" key="1">
    <source>
        <dbReference type="SAM" id="SignalP"/>
    </source>
</evidence>
<organism evidence="2 3">
    <name type="scientific">Raphidocelis subcapitata</name>
    <dbReference type="NCBI Taxonomy" id="307507"/>
    <lineage>
        <taxon>Eukaryota</taxon>
        <taxon>Viridiplantae</taxon>
        <taxon>Chlorophyta</taxon>
        <taxon>core chlorophytes</taxon>
        <taxon>Chlorophyceae</taxon>
        <taxon>CS clade</taxon>
        <taxon>Sphaeropleales</taxon>
        <taxon>Selenastraceae</taxon>
        <taxon>Raphidocelis</taxon>
    </lineage>
</organism>
<dbReference type="CDD" id="cd00064">
    <property type="entry name" value="FU"/>
    <property type="match status" value="3"/>
</dbReference>
<dbReference type="OrthoDB" id="300641at2759"/>
<dbReference type="Gene3D" id="2.10.220.10">
    <property type="entry name" value="Hormone Receptor, Insulin-like Growth Factor Receptor 1, Chain A, domain 2"/>
    <property type="match status" value="4"/>
</dbReference>
<dbReference type="SUPFAM" id="SSF57184">
    <property type="entry name" value="Growth factor receptor domain"/>
    <property type="match status" value="3"/>
</dbReference>
<feature type="signal peptide" evidence="1">
    <location>
        <begin position="1"/>
        <end position="26"/>
    </location>
</feature>
<dbReference type="InterPro" id="IPR009030">
    <property type="entry name" value="Growth_fac_rcpt_cys_sf"/>
</dbReference>
<dbReference type="EMBL" id="BDRX01000120">
    <property type="protein sequence ID" value="GBF98274.1"/>
    <property type="molecule type" value="Genomic_DNA"/>
</dbReference>
<keyword evidence="1" id="KW-0732">Signal</keyword>
<dbReference type="SMART" id="SM00261">
    <property type="entry name" value="FU"/>
    <property type="match status" value="6"/>
</dbReference>
<sequence>MSFKISYAPALLALLLALAAARPAAAVAPACPVGSYAAELRATESARDFYFTLATARTFSIRTYADPQNRVRIDPEIFLYDSSDTPVIDNDDNGDGVWSSFTIDLPADTYRLRAAMCCMDPDNWVTGGSYMVESSEPTCLSCSAGCAECTGPNACTACDPGFALVSGACVQTCPDGKFKSPRTWTSDAVCDACLASCKTCVNDATCSSCPVTHFYHRKAKACVETCPTGTYATADKFCRVCIGRCTACTGALWSDCTACAAPFYLSGSTCVASCPPGKYPDGSSRACATCPTGCKTCTDGNTCTACESGYWRTADSKCVLPADCPVGTFAHTNPNNRICAPCTSPCATCSAWGPNSCVTCAAPNFLSGSTCVTTCPSGSYGDTTSRTCIACGSGLWATAMDCVPTCPDGTFKSPPAWSSRARCSPCAAPCATCFSQSYCLSCQNGGTPSKGVCPTTP</sequence>
<feature type="chain" id="PRO_5015841684" evidence="1">
    <location>
        <begin position="27"/>
        <end position="457"/>
    </location>
</feature>
<dbReference type="PANTHER" id="PTHR46987">
    <property type="entry name" value="NEUROHYPOPHYSIAL HORMONES, N-TERMINAL DOMAIN CONTAINING PROTEIN"/>
    <property type="match status" value="1"/>
</dbReference>
<evidence type="ECO:0000313" key="2">
    <source>
        <dbReference type="EMBL" id="GBF98274.1"/>
    </source>
</evidence>
<proteinExistence type="predicted"/>
<dbReference type="InParanoid" id="A0A2V0PEK5"/>
<evidence type="ECO:0000313" key="3">
    <source>
        <dbReference type="Proteomes" id="UP000247498"/>
    </source>
</evidence>
<dbReference type="Gene3D" id="2.60.120.380">
    <property type="match status" value="1"/>
</dbReference>
<protein>
    <submittedName>
        <fullName evidence="2">Pro convertase subtilisin kexin type 5</fullName>
    </submittedName>
</protein>
<dbReference type="AlphaFoldDB" id="A0A2V0PEK5"/>
<comment type="caution">
    <text evidence="2">The sequence shown here is derived from an EMBL/GenBank/DDBJ whole genome shotgun (WGS) entry which is preliminary data.</text>
</comment>
<reference evidence="2 3" key="1">
    <citation type="journal article" date="2018" name="Sci. Rep.">
        <title>Raphidocelis subcapitata (=Pseudokirchneriella subcapitata) provides an insight into genome evolution and environmental adaptations in the Sphaeropleales.</title>
        <authorList>
            <person name="Suzuki S."/>
            <person name="Yamaguchi H."/>
            <person name="Nakajima N."/>
            <person name="Kawachi M."/>
        </authorList>
    </citation>
    <scope>NUCLEOTIDE SEQUENCE [LARGE SCALE GENOMIC DNA]</scope>
    <source>
        <strain evidence="2 3">NIES-35</strain>
    </source>
</reference>
<dbReference type="InterPro" id="IPR051514">
    <property type="entry name" value="R-spondin"/>
</dbReference>